<gene>
    <name evidence="5" type="ORF">HHO47_08065</name>
</gene>
<dbReference type="RefSeq" id="WP_169019829.1">
    <property type="nucleotide sequence ID" value="NZ_JABBMT010000009.1"/>
</dbReference>
<keyword evidence="6" id="KW-1185">Reference proteome</keyword>
<protein>
    <submittedName>
        <fullName evidence="5">Uncharacterized protein</fullName>
    </submittedName>
</protein>
<accession>A0A7Y0HD42</accession>
<evidence type="ECO:0000256" key="3">
    <source>
        <dbReference type="PROSITE-ProRule" id="PRU00339"/>
    </source>
</evidence>
<dbReference type="PANTHER" id="PTHR44858">
    <property type="entry name" value="TETRATRICOPEPTIDE REPEAT PROTEIN 6"/>
    <property type="match status" value="1"/>
</dbReference>
<dbReference type="SUPFAM" id="SSF48452">
    <property type="entry name" value="TPR-like"/>
    <property type="match status" value="1"/>
</dbReference>
<dbReference type="PANTHER" id="PTHR44858:SF1">
    <property type="entry name" value="UDP-N-ACETYLGLUCOSAMINE--PEPTIDE N-ACETYLGLUCOSAMINYLTRANSFERASE SPINDLY-RELATED"/>
    <property type="match status" value="1"/>
</dbReference>
<proteinExistence type="predicted"/>
<dbReference type="SMART" id="SM00028">
    <property type="entry name" value="TPR"/>
    <property type="match status" value="4"/>
</dbReference>
<name>A0A7Y0HD42_9GAMM</name>
<feature type="repeat" description="TPR" evidence="3">
    <location>
        <begin position="241"/>
        <end position="274"/>
    </location>
</feature>
<evidence type="ECO:0000256" key="4">
    <source>
        <dbReference type="SAM" id="SignalP"/>
    </source>
</evidence>
<organism evidence="5 6">
    <name type="scientific">Pseudoalteromonas arctica</name>
    <dbReference type="NCBI Taxonomy" id="394751"/>
    <lineage>
        <taxon>Bacteria</taxon>
        <taxon>Pseudomonadati</taxon>
        <taxon>Pseudomonadota</taxon>
        <taxon>Gammaproteobacteria</taxon>
        <taxon>Alteromonadales</taxon>
        <taxon>Pseudoalteromonadaceae</taxon>
        <taxon>Pseudoalteromonas</taxon>
    </lineage>
</organism>
<dbReference type="AlphaFoldDB" id="A0A7Y0HD42"/>
<dbReference type="InterPro" id="IPR011990">
    <property type="entry name" value="TPR-like_helical_dom_sf"/>
</dbReference>
<evidence type="ECO:0000256" key="1">
    <source>
        <dbReference type="ARBA" id="ARBA00022737"/>
    </source>
</evidence>
<reference evidence="5" key="1">
    <citation type="submission" date="2020-04" db="EMBL/GenBank/DDBJ databases">
        <title>Genome Sequencing for Pseudoaltermonas arctica.</title>
        <authorList>
            <person name="Elkins N.S."/>
        </authorList>
    </citation>
    <scope>NUCLEOTIDE SEQUENCE [LARGE SCALE GENOMIC DNA]</scope>
    <source>
        <strain evidence="5">NEC-BIFX-2020_0012</strain>
    </source>
</reference>
<dbReference type="Pfam" id="PF13181">
    <property type="entry name" value="TPR_8"/>
    <property type="match status" value="2"/>
</dbReference>
<evidence type="ECO:0000256" key="2">
    <source>
        <dbReference type="ARBA" id="ARBA00022803"/>
    </source>
</evidence>
<keyword evidence="1" id="KW-0677">Repeat</keyword>
<feature type="signal peptide" evidence="4">
    <location>
        <begin position="1"/>
        <end position="21"/>
    </location>
</feature>
<keyword evidence="4" id="KW-0732">Signal</keyword>
<dbReference type="Proteomes" id="UP000570493">
    <property type="component" value="Unassembled WGS sequence"/>
</dbReference>
<dbReference type="EMBL" id="JABBMT010000009">
    <property type="protein sequence ID" value="NMM40779.1"/>
    <property type="molecule type" value="Genomic_DNA"/>
</dbReference>
<dbReference type="GO" id="GO:0046813">
    <property type="term" value="P:receptor-mediated virion attachment to host cell"/>
    <property type="evidence" value="ECO:0007669"/>
    <property type="project" value="TreeGrafter"/>
</dbReference>
<dbReference type="InterPro" id="IPR050498">
    <property type="entry name" value="Ycf3"/>
</dbReference>
<evidence type="ECO:0000313" key="6">
    <source>
        <dbReference type="Proteomes" id="UP000570493"/>
    </source>
</evidence>
<feature type="chain" id="PRO_5031173518" evidence="4">
    <location>
        <begin position="22"/>
        <end position="399"/>
    </location>
</feature>
<dbReference type="Gene3D" id="1.25.40.10">
    <property type="entry name" value="Tetratricopeptide repeat domain"/>
    <property type="match status" value="1"/>
</dbReference>
<dbReference type="GO" id="GO:0009279">
    <property type="term" value="C:cell outer membrane"/>
    <property type="evidence" value="ECO:0007669"/>
    <property type="project" value="TreeGrafter"/>
</dbReference>
<evidence type="ECO:0000313" key="5">
    <source>
        <dbReference type="EMBL" id="NMM40779.1"/>
    </source>
</evidence>
<sequence length="399" mass="44954">MTILTRLCKLAVIVLLSSVSACTNVSNQPVLPPPPVTEKQSFTLYPVESSEQIFTLSDAITQQLDAAFPSNKRNLNNTRKLLNFLLKNGDASLSYQAGATLTANQAYSDLNANCLSLSILAYSMAEYLGLYGQFQTVHIPEYWAISNGYNLLTGHINLVVTQQRNSSTSNSVTYLYNTENSLVIDFDPNSRGERFKTTPISKQRITAMFYNNKGATAMLNGQHDLAYSYFLAATKADENYSAAWGNLAVLLRLHSQYANAELAYNYAIALNPDNNTALGNLALLYQLTERTELANEILTKLDLKRQSNPYYHVALGNDAYLIKNYQDAIKHFNKAKLIDKHIHDSYFGLARTYYQLGDFKQAYRQLRLADKHADFDHDKQRYKNKLQALNDMTARVIND</sequence>
<dbReference type="InterPro" id="IPR019734">
    <property type="entry name" value="TPR_rpt"/>
</dbReference>
<comment type="caution">
    <text evidence="5">The sequence shown here is derived from an EMBL/GenBank/DDBJ whole genome shotgun (WGS) entry which is preliminary data.</text>
</comment>
<keyword evidence="2 3" id="KW-0802">TPR repeat</keyword>
<dbReference type="PROSITE" id="PS50005">
    <property type="entry name" value="TPR"/>
    <property type="match status" value="1"/>
</dbReference>
<dbReference type="PROSITE" id="PS51257">
    <property type="entry name" value="PROKAR_LIPOPROTEIN"/>
    <property type="match status" value="1"/>
</dbReference>